<dbReference type="Proteomes" id="UP000001072">
    <property type="component" value="Unassembled WGS sequence"/>
</dbReference>
<protein>
    <submittedName>
        <fullName evidence="2">Uncharacterized protein</fullName>
    </submittedName>
</protein>
<dbReference type="GeneID" id="18929606"/>
<keyword evidence="3" id="KW-1185">Reference proteome</keyword>
<dbReference type="EMBL" id="GL883096">
    <property type="protein sequence ID" value="EGG09685.1"/>
    <property type="molecule type" value="Genomic_DNA"/>
</dbReference>
<feature type="region of interest" description="Disordered" evidence="1">
    <location>
        <begin position="374"/>
        <end position="396"/>
    </location>
</feature>
<dbReference type="KEGG" id="mlr:MELLADRAFT_60768"/>
<evidence type="ECO:0000313" key="2">
    <source>
        <dbReference type="EMBL" id="EGG09685.1"/>
    </source>
</evidence>
<accession>F4RC69</accession>
<name>F4RC69_MELLP</name>
<feature type="compositionally biased region" description="Acidic residues" evidence="1">
    <location>
        <begin position="376"/>
        <end position="390"/>
    </location>
</feature>
<dbReference type="InParanoid" id="F4RC69"/>
<sequence>MPSNPYKTSASHLKSAKRWVRAVRKNAELGTVSKTEMIVVHSLVRRHLRVLMCRESHLSPIPMSLSAEEESAFTNRFPDGDPLPHANSVSLISVTDFVHTGPHMKKGDFWEVEMDLKRFGLRRFSFNWEAGFDNRANKLAGELFWTSFYRAIKSRSYKYIITPHVLTREIVYPVFIIEFNHLRSKYKTQCSSLEVLQFHSMVNAKEMVCKEYSECLIKEGVNEVFISIFQPRNFMIMGNESEVMIKAGNAVIKEIHVEIPRRWSEKTIRFMEVIEQRVQFHSKSRYIFPGSIRPIRKYVKSNSFDYGFVPRHLPADLYSDDYHENLLPNEFWELKVKPAALPSIEEMESIFPVAEAQLVHHLSDKAVNEYYSSDDNISEDEHVESEDEDMSGNTEDNISELKRVKGVFQNELSNLKDDLLVCKTTFTSFKDGISDMMPVCLAELNKAKDDIATLHEKLNEIQGKLNSSEGVSSSGGNKD</sequence>
<reference evidence="3" key="1">
    <citation type="journal article" date="2011" name="Proc. Natl. Acad. Sci. U.S.A.">
        <title>Obligate biotrophy features unraveled by the genomic analysis of rust fungi.</title>
        <authorList>
            <person name="Duplessis S."/>
            <person name="Cuomo C.A."/>
            <person name="Lin Y.-C."/>
            <person name="Aerts A."/>
            <person name="Tisserant E."/>
            <person name="Veneault-Fourrey C."/>
            <person name="Joly D.L."/>
            <person name="Hacquard S."/>
            <person name="Amselem J."/>
            <person name="Cantarel B.L."/>
            <person name="Chiu R."/>
            <person name="Coutinho P.M."/>
            <person name="Feau N."/>
            <person name="Field M."/>
            <person name="Frey P."/>
            <person name="Gelhaye E."/>
            <person name="Goldberg J."/>
            <person name="Grabherr M.G."/>
            <person name="Kodira C.D."/>
            <person name="Kohler A."/>
            <person name="Kuees U."/>
            <person name="Lindquist E.A."/>
            <person name="Lucas S.M."/>
            <person name="Mago R."/>
            <person name="Mauceli E."/>
            <person name="Morin E."/>
            <person name="Murat C."/>
            <person name="Pangilinan J.L."/>
            <person name="Park R."/>
            <person name="Pearson M."/>
            <person name="Quesneville H."/>
            <person name="Rouhier N."/>
            <person name="Sakthikumar S."/>
            <person name="Salamov A.A."/>
            <person name="Schmutz J."/>
            <person name="Selles B."/>
            <person name="Shapiro H."/>
            <person name="Tanguay P."/>
            <person name="Tuskan G.A."/>
            <person name="Henrissat B."/>
            <person name="Van de Peer Y."/>
            <person name="Rouze P."/>
            <person name="Ellis J.G."/>
            <person name="Dodds P.N."/>
            <person name="Schein J.E."/>
            <person name="Zhong S."/>
            <person name="Hamelin R.C."/>
            <person name="Grigoriev I.V."/>
            <person name="Szabo L.J."/>
            <person name="Martin F."/>
        </authorList>
    </citation>
    <scope>NUCLEOTIDE SEQUENCE [LARGE SCALE GENOMIC DNA]</scope>
    <source>
        <strain evidence="3">98AG31 / pathotype 3-4-7</strain>
    </source>
</reference>
<dbReference type="HOGENOM" id="CLU_027439_1_0_1"/>
<dbReference type="VEuPathDB" id="FungiDB:MELLADRAFT_60768"/>
<organism evidence="3">
    <name type="scientific">Melampsora larici-populina (strain 98AG31 / pathotype 3-4-7)</name>
    <name type="common">Poplar leaf rust fungus</name>
    <dbReference type="NCBI Taxonomy" id="747676"/>
    <lineage>
        <taxon>Eukaryota</taxon>
        <taxon>Fungi</taxon>
        <taxon>Dikarya</taxon>
        <taxon>Basidiomycota</taxon>
        <taxon>Pucciniomycotina</taxon>
        <taxon>Pucciniomycetes</taxon>
        <taxon>Pucciniales</taxon>
        <taxon>Melampsoraceae</taxon>
        <taxon>Melampsora</taxon>
    </lineage>
</organism>
<evidence type="ECO:0000256" key="1">
    <source>
        <dbReference type="SAM" id="MobiDB-lite"/>
    </source>
</evidence>
<dbReference type="RefSeq" id="XP_007406739.1">
    <property type="nucleotide sequence ID" value="XM_007406677.1"/>
</dbReference>
<dbReference type="AlphaFoldDB" id="F4RC69"/>
<proteinExistence type="predicted"/>
<gene>
    <name evidence="2" type="ORF">MELLADRAFT_60768</name>
</gene>
<evidence type="ECO:0000313" key="3">
    <source>
        <dbReference type="Proteomes" id="UP000001072"/>
    </source>
</evidence>